<feature type="transmembrane region" description="Helical" evidence="13">
    <location>
        <begin position="235"/>
        <end position="252"/>
    </location>
</feature>
<comment type="subcellular location">
    <subcellularLocation>
        <location evidence="1">Cell inner membrane</location>
        <topology evidence="1">Multi-pass membrane protein</topology>
    </subcellularLocation>
</comment>
<evidence type="ECO:0000256" key="12">
    <source>
        <dbReference type="SAM" id="MobiDB-lite"/>
    </source>
</evidence>
<dbReference type="InterPro" id="IPR001851">
    <property type="entry name" value="ABC_transp_permease"/>
</dbReference>
<evidence type="ECO:0000256" key="3">
    <source>
        <dbReference type="ARBA" id="ARBA00022448"/>
    </source>
</evidence>
<evidence type="ECO:0000256" key="11">
    <source>
        <dbReference type="ARBA" id="ARBA00035686"/>
    </source>
</evidence>
<evidence type="ECO:0000256" key="7">
    <source>
        <dbReference type="ARBA" id="ARBA00022692"/>
    </source>
</evidence>
<keyword evidence="5" id="KW-0997">Cell inner membrane</keyword>
<feature type="transmembrane region" description="Helical" evidence="13">
    <location>
        <begin position="197"/>
        <end position="215"/>
    </location>
</feature>
<dbReference type="PANTHER" id="PTHR32196:SF32">
    <property type="entry name" value="XYLOSE TRANSPORT SYSTEM PERMEASE PROTEIN XYLH"/>
    <property type="match status" value="1"/>
</dbReference>
<accession>A0A1M5VJF2</accession>
<keyword evidence="9 13" id="KW-0472">Membrane</keyword>
<evidence type="ECO:0000256" key="8">
    <source>
        <dbReference type="ARBA" id="ARBA00022989"/>
    </source>
</evidence>
<evidence type="ECO:0000256" key="4">
    <source>
        <dbReference type="ARBA" id="ARBA00022475"/>
    </source>
</evidence>
<keyword evidence="8 13" id="KW-1133">Transmembrane helix</keyword>
<evidence type="ECO:0000256" key="5">
    <source>
        <dbReference type="ARBA" id="ARBA00022519"/>
    </source>
</evidence>
<evidence type="ECO:0000256" key="10">
    <source>
        <dbReference type="ARBA" id="ARBA00035611"/>
    </source>
</evidence>
<evidence type="ECO:0000256" key="2">
    <source>
        <dbReference type="ARBA" id="ARBA00007942"/>
    </source>
</evidence>
<keyword evidence="6" id="KW-0762">Sugar transport</keyword>
<name>A0A1M5VJF2_9VIBR</name>
<comment type="function">
    <text evidence="10">Part of the binding-protein-dependent transport system for D-xylose. Probably responsible for the translocation of the substrate across the membrane.</text>
</comment>
<evidence type="ECO:0000313" key="15">
    <source>
        <dbReference type="Proteomes" id="UP000184608"/>
    </source>
</evidence>
<comment type="similarity">
    <text evidence="2">Belongs to the binding-protein-dependent transport system permease family. AraH/RbsC subfamily.</text>
</comment>
<dbReference type="EMBL" id="FQXZ01000005">
    <property type="protein sequence ID" value="SHH75335.1"/>
    <property type="molecule type" value="Genomic_DNA"/>
</dbReference>
<gene>
    <name evidence="14" type="primary">rbsC_1</name>
    <name evidence="14" type="ORF">VA7868_00412</name>
</gene>
<keyword evidence="3" id="KW-0813">Transport</keyword>
<evidence type="ECO:0000256" key="1">
    <source>
        <dbReference type="ARBA" id="ARBA00004429"/>
    </source>
</evidence>
<evidence type="ECO:0000256" key="6">
    <source>
        <dbReference type="ARBA" id="ARBA00022597"/>
    </source>
</evidence>
<evidence type="ECO:0000313" key="14">
    <source>
        <dbReference type="EMBL" id="SHH75335.1"/>
    </source>
</evidence>
<organism evidence="14 15">
    <name type="scientific">Vibrio aerogenes CECT 7868</name>
    <dbReference type="NCBI Taxonomy" id="1216006"/>
    <lineage>
        <taxon>Bacteria</taxon>
        <taxon>Pseudomonadati</taxon>
        <taxon>Pseudomonadota</taxon>
        <taxon>Gammaproteobacteria</taxon>
        <taxon>Vibrionales</taxon>
        <taxon>Vibrionaceae</taxon>
        <taxon>Vibrio</taxon>
    </lineage>
</organism>
<dbReference type="OrthoDB" id="5422926at2"/>
<feature type="transmembrane region" description="Helical" evidence="13">
    <location>
        <begin position="362"/>
        <end position="381"/>
    </location>
</feature>
<feature type="compositionally biased region" description="Polar residues" evidence="12">
    <location>
        <begin position="1"/>
        <end position="11"/>
    </location>
</feature>
<dbReference type="AlphaFoldDB" id="A0A1M5VJF2"/>
<evidence type="ECO:0000256" key="9">
    <source>
        <dbReference type="ARBA" id="ARBA00023136"/>
    </source>
</evidence>
<dbReference type="RefSeq" id="WP_084193177.1">
    <property type="nucleotide sequence ID" value="NZ_FQXZ01000005.1"/>
</dbReference>
<dbReference type="STRING" id="1216006.VA7868_00412"/>
<feature type="transmembrane region" description="Helical" evidence="13">
    <location>
        <begin position="157"/>
        <end position="176"/>
    </location>
</feature>
<keyword evidence="4" id="KW-1003">Cell membrane</keyword>
<feature type="transmembrane region" description="Helical" evidence="13">
    <location>
        <begin position="78"/>
        <end position="98"/>
    </location>
</feature>
<feature type="transmembrane region" description="Helical" evidence="13">
    <location>
        <begin position="283"/>
        <end position="304"/>
    </location>
</feature>
<dbReference type="Pfam" id="PF02653">
    <property type="entry name" value="BPD_transp_2"/>
    <property type="match status" value="1"/>
</dbReference>
<dbReference type="CDD" id="cd06579">
    <property type="entry name" value="TM_PBP1_transp_AraH_like"/>
    <property type="match status" value="1"/>
</dbReference>
<dbReference type="PANTHER" id="PTHR32196">
    <property type="entry name" value="ABC TRANSPORTER PERMEASE PROTEIN YPHD-RELATED-RELATED"/>
    <property type="match status" value="1"/>
</dbReference>
<feature type="transmembrane region" description="Helical" evidence="13">
    <location>
        <begin position="49"/>
        <end position="66"/>
    </location>
</feature>
<dbReference type="GO" id="GO:0022857">
    <property type="term" value="F:transmembrane transporter activity"/>
    <property type="evidence" value="ECO:0007669"/>
    <property type="project" value="InterPro"/>
</dbReference>
<feature type="transmembrane region" description="Helical" evidence="13">
    <location>
        <begin position="339"/>
        <end position="356"/>
    </location>
</feature>
<keyword evidence="7 13" id="KW-0812">Transmembrane</keyword>
<protein>
    <recommendedName>
        <fullName evidence="11">Xylose transport system permease protein XylH</fullName>
    </recommendedName>
</protein>
<evidence type="ECO:0000256" key="13">
    <source>
        <dbReference type="SAM" id="Phobius"/>
    </source>
</evidence>
<feature type="region of interest" description="Disordered" evidence="12">
    <location>
        <begin position="1"/>
        <end position="32"/>
    </location>
</feature>
<keyword evidence="15" id="KW-1185">Reference proteome</keyword>
<proteinExistence type="inferred from homology"/>
<reference evidence="14 15" key="1">
    <citation type="submission" date="2016-11" db="EMBL/GenBank/DDBJ databases">
        <authorList>
            <person name="Jaros S."/>
            <person name="Januszkiewicz K."/>
            <person name="Wedrychowicz H."/>
        </authorList>
    </citation>
    <scope>NUCLEOTIDE SEQUENCE [LARGE SCALE GENOMIC DNA]</scope>
    <source>
        <strain evidence="14 15">CECT 7868</strain>
    </source>
</reference>
<dbReference type="GO" id="GO:0005886">
    <property type="term" value="C:plasma membrane"/>
    <property type="evidence" value="ECO:0007669"/>
    <property type="project" value="UniProtKB-SubCell"/>
</dbReference>
<feature type="transmembrane region" description="Helical" evidence="13">
    <location>
        <begin position="316"/>
        <end position="334"/>
    </location>
</feature>
<dbReference type="Proteomes" id="UP000184608">
    <property type="component" value="Unassembled WGS sequence"/>
</dbReference>
<feature type="transmembrane region" description="Helical" evidence="13">
    <location>
        <begin position="130"/>
        <end position="151"/>
    </location>
</feature>
<sequence>MNSVLSTSTKADTPAETVPQPSPSSETPSGDERVKKVSLLTALIRRPELGAMTGLILVTIFFLIFADSAMFTLSGLMNFMVPASQLGILAIGAALLMIGGEFDLSLGSMVAFAGLIFGTALVVLNLPLGLALIVTFACAIAFGTLNAQIVLRTGLPSFIVTLAFLFILRGLTLVGLKMASGGSTQLRGFREAAGDSFLVHLFSGDAFTGLFRWAADQGWIDTFPNGTPMVTGVPVEILWFFGLTILATWILLRTRFGNWIFAAGGDPKAARNSGVPVNRVKTILFIFVAVCATLVAVLTVMDVGSTDARRGFQKEFEAIIAAVIGGCLLTGGYGSAIGAFFGSIIFGMVMIGLSYTSIDQDWYLVFLGGMLLLAVIFNNIVRKRVTGER</sequence>